<keyword evidence="2" id="KW-0732">Signal</keyword>
<dbReference type="RefSeq" id="WP_196285876.1">
    <property type="nucleotide sequence ID" value="NZ_JADQDP010000002.1"/>
</dbReference>
<dbReference type="AlphaFoldDB" id="A0A931BCY5"/>
<sequence>MKLIPNLFCAALIGSAALTAAPAAQAQINVNINPAPPAVVGAPADAQYYYVPEIKGYYDVPARTYIVQRNGQWTRLERLEGYNPANFHPQYIDYRGNSPWTYRGGNPSNGALPPGQAKKMGYPANPSNGGLPPGQAKKMYRHDDHDRHEDHDDDRGKGRGKGKGRDHDRD</sequence>
<reference evidence="3 4" key="1">
    <citation type="submission" date="2020-11" db="EMBL/GenBank/DDBJ databases">
        <authorList>
            <person name="Kim M.K."/>
        </authorList>
    </citation>
    <scope>NUCLEOTIDE SEQUENCE [LARGE SCALE GENOMIC DNA]</scope>
    <source>
        <strain evidence="3 4">BT439</strain>
    </source>
</reference>
<evidence type="ECO:0000256" key="2">
    <source>
        <dbReference type="SAM" id="SignalP"/>
    </source>
</evidence>
<evidence type="ECO:0000256" key="1">
    <source>
        <dbReference type="SAM" id="MobiDB-lite"/>
    </source>
</evidence>
<gene>
    <name evidence="3" type="ORF">I2I01_07720</name>
</gene>
<evidence type="ECO:0000313" key="3">
    <source>
        <dbReference type="EMBL" id="MBF9141519.1"/>
    </source>
</evidence>
<feature type="chain" id="PRO_5037381486" evidence="2">
    <location>
        <begin position="27"/>
        <end position="170"/>
    </location>
</feature>
<comment type="caution">
    <text evidence="3">The sequence shown here is derived from an EMBL/GenBank/DDBJ whole genome shotgun (WGS) entry which is preliminary data.</text>
</comment>
<feature type="region of interest" description="Disordered" evidence="1">
    <location>
        <begin position="105"/>
        <end position="170"/>
    </location>
</feature>
<name>A0A931BCY5_9BACT</name>
<feature type="signal peptide" evidence="2">
    <location>
        <begin position="1"/>
        <end position="26"/>
    </location>
</feature>
<dbReference type="Proteomes" id="UP000645610">
    <property type="component" value="Unassembled WGS sequence"/>
</dbReference>
<feature type="compositionally biased region" description="Basic and acidic residues" evidence="1">
    <location>
        <begin position="141"/>
        <end position="170"/>
    </location>
</feature>
<accession>A0A931BCY5</accession>
<keyword evidence="4" id="KW-1185">Reference proteome</keyword>
<organism evidence="3 4">
    <name type="scientific">Hymenobacter properus</name>
    <dbReference type="NCBI Taxonomy" id="2791026"/>
    <lineage>
        <taxon>Bacteria</taxon>
        <taxon>Pseudomonadati</taxon>
        <taxon>Bacteroidota</taxon>
        <taxon>Cytophagia</taxon>
        <taxon>Cytophagales</taxon>
        <taxon>Hymenobacteraceae</taxon>
        <taxon>Hymenobacter</taxon>
    </lineage>
</organism>
<evidence type="ECO:0000313" key="4">
    <source>
        <dbReference type="Proteomes" id="UP000645610"/>
    </source>
</evidence>
<protein>
    <submittedName>
        <fullName evidence="3">Uncharacterized protein</fullName>
    </submittedName>
</protein>
<dbReference type="EMBL" id="JADQDP010000002">
    <property type="protein sequence ID" value="MBF9141519.1"/>
    <property type="molecule type" value="Genomic_DNA"/>
</dbReference>
<proteinExistence type="predicted"/>